<dbReference type="GO" id="GO:0015941">
    <property type="term" value="P:pantothenate catabolic process"/>
    <property type="evidence" value="ECO:0007669"/>
    <property type="project" value="InterPro"/>
</dbReference>
<feature type="region of interest" description="Phosphopantothenoylcysteine decarboxylase" evidence="3">
    <location>
        <begin position="1"/>
        <end position="186"/>
    </location>
</feature>
<keyword evidence="2 3" id="KW-0456">Lyase</keyword>
<comment type="pathway">
    <text evidence="3 4">Cofactor biosynthesis; coenzyme A biosynthesis; CoA from (R)-pantothenate: step 2/5.</text>
</comment>
<dbReference type="PANTHER" id="PTHR14359:SF6">
    <property type="entry name" value="PHOSPHOPANTOTHENOYLCYSTEINE DECARBOXYLASE"/>
    <property type="match status" value="1"/>
</dbReference>
<evidence type="ECO:0000313" key="7">
    <source>
        <dbReference type="EMBL" id="HIU14656.1"/>
    </source>
</evidence>
<dbReference type="SUPFAM" id="SSF52507">
    <property type="entry name" value="Homo-oligomeric flavin-containing Cys decarboxylases, HFCD"/>
    <property type="match status" value="1"/>
</dbReference>
<dbReference type="PANTHER" id="PTHR14359">
    <property type="entry name" value="HOMO-OLIGOMERIC FLAVIN CONTAINING CYS DECARBOXYLASE FAMILY"/>
    <property type="match status" value="1"/>
</dbReference>
<feature type="active site" description="Proton donor" evidence="3">
    <location>
        <position position="154"/>
    </location>
</feature>
<dbReference type="InterPro" id="IPR007085">
    <property type="entry name" value="DNA/pantothenate-metab_flavo_C"/>
</dbReference>
<comment type="similarity">
    <text evidence="3 4">In the C-terminal section; belongs to the PPC synthetase family.</text>
</comment>
<comment type="function">
    <text evidence="4">Catalyzes two steps in the biosynthesis of coenzyme A. In the first step cysteine is conjugated to 4'-phosphopantothenate to form 4-phosphopantothenoylcysteine, in the latter compound is decarboxylated to form 4'-phosphopantotheine.</text>
</comment>
<feature type="binding site" evidence="3">
    <location>
        <position position="275"/>
    </location>
    <ligand>
        <name>CTP</name>
        <dbReference type="ChEBI" id="CHEBI:37563"/>
    </ligand>
</feature>
<feature type="region of interest" description="Phosphopantothenate--cysteine ligase" evidence="3">
    <location>
        <begin position="187"/>
        <end position="398"/>
    </location>
</feature>
<comment type="function">
    <text evidence="3">Catalyzes two sequential steps in the biosynthesis of coenzyme A. In the first step cysteine is conjugated to 4'-phosphopantothenate to form 4-phosphopantothenoylcysteine. In the second step the latter compound is decarboxylated to form 4'-phosphopantotheine.</text>
</comment>
<feature type="domain" description="DNA/pantothenate metabolism flavoprotein C-terminal" evidence="6">
    <location>
        <begin position="182"/>
        <end position="389"/>
    </location>
</feature>
<evidence type="ECO:0000256" key="3">
    <source>
        <dbReference type="HAMAP-Rule" id="MF_02225"/>
    </source>
</evidence>
<feature type="domain" description="Flavoprotein" evidence="5">
    <location>
        <begin position="2"/>
        <end position="172"/>
    </location>
</feature>
<keyword evidence="3" id="KW-0460">Magnesium</keyword>
<dbReference type="EMBL" id="DVMJ01000105">
    <property type="protein sequence ID" value="HIU14656.1"/>
    <property type="molecule type" value="Genomic_DNA"/>
</dbReference>
<dbReference type="Gene3D" id="3.40.50.10300">
    <property type="entry name" value="CoaB-like"/>
    <property type="match status" value="1"/>
</dbReference>
<dbReference type="InterPro" id="IPR035929">
    <property type="entry name" value="CoaB-like_sf"/>
</dbReference>
<evidence type="ECO:0000313" key="8">
    <source>
        <dbReference type="Proteomes" id="UP000824175"/>
    </source>
</evidence>
<comment type="cofactor">
    <cofactor evidence="3">
        <name>FMN</name>
        <dbReference type="ChEBI" id="CHEBI:58210"/>
    </cofactor>
    <text evidence="3">Binds 1 FMN per subunit.</text>
</comment>
<dbReference type="GO" id="GO:0071513">
    <property type="term" value="C:phosphopantothenoylcysteine decarboxylase complex"/>
    <property type="evidence" value="ECO:0007669"/>
    <property type="project" value="TreeGrafter"/>
</dbReference>
<keyword evidence="3" id="KW-0511">Multifunctional enzyme</keyword>
<feature type="binding site" evidence="3">
    <location>
        <position position="333"/>
    </location>
    <ligand>
        <name>CTP</name>
        <dbReference type="ChEBI" id="CHEBI:37563"/>
    </ligand>
</feature>
<dbReference type="EC" id="4.1.1.36" evidence="3"/>
<dbReference type="InterPro" id="IPR005252">
    <property type="entry name" value="CoaBC"/>
</dbReference>
<comment type="catalytic activity">
    <reaction evidence="3 4">
        <text>(R)-4'-phosphopantothenate + L-cysteine + CTP = N-[(R)-4-phosphopantothenoyl]-L-cysteine + CMP + diphosphate + H(+)</text>
        <dbReference type="Rhea" id="RHEA:19397"/>
        <dbReference type="ChEBI" id="CHEBI:10986"/>
        <dbReference type="ChEBI" id="CHEBI:15378"/>
        <dbReference type="ChEBI" id="CHEBI:33019"/>
        <dbReference type="ChEBI" id="CHEBI:35235"/>
        <dbReference type="ChEBI" id="CHEBI:37563"/>
        <dbReference type="ChEBI" id="CHEBI:59458"/>
        <dbReference type="ChEBI" id="CHEBI:60377"/>
        <dbReference type="EC" id="6.3.2.5"/>
    </reaction>
</comment>
<dbReference type="NCBIfam" id="TIGR00521">
    <property type="entry name" value="coaBC_dfp"/>
    <property type="match status" value="1"/>
</dbReference>
<dbReference type="Gene3D" id="3.40.50.1950">
    <property type="entry name" value="Flavin prenyltransferase-like"/>
    <property type="match status" value="1"/>
</dbReference>
<feature type="binding site" evidence="3">
    <location>
        <begin position="301"/>
        <end position="304"/>
    </location>
    <ligand>
        <name>CTP</name>
        <dbReference type="ChEBI" id="CHEBI:37563"/>
    </ligand>
</feature>
<name>A0A9D1HR22_9FIRM</name>
<reference evidence="7" key="1">
    <citation type="submission" date="2020-10" db="EMBL/GenBank/DDBJ databases">
        <authorList>
            <person name="Gilroy R."/>
        </authorList>
    </citation>
    <scope>NUCLEOTIDE SEQUENCE</scope>
    <source>
        <strain evidence="7">CHK195-11698</strain>
    </source>
</reference>
<evidence type="ECO:0000256" key="4">
    <source>
        <dbReference type="RuleBase" id="RU364078"/>
    </source>
</evidence>
<feature type="binding site" evidence="3">
    <location>
        <position position="337"/>
    </location>
    <ligand>
        <name>CTP</name>
        <dbReference type="ChEBI" id="CHEBI:37563"/>
    </ligand>
</feature>
<feature type="binding site" evidence="3">
    <location>
        <position position="285"/>
    </location>
    <ligand>
        <name>CTP</name>
        <dbReference type="ChEBI" id="CHEBI:37563"/>
    </ligand>
</feature>
<dbReference type="Pfam" id="PF02441">
    <property type="entry name" value="Flavoprotein"/>
    <property type="match status" value="1"/>
</dbReference>
<dbReference type="InterPro" id="IPR036551">
    <property type="entry name" value="Flavin_trans-like"/>
</dbReference>
<dbReference type="Proteomes" id="UP000824175">
    <property type="component" value="Unassembled WGS sequence"/>
</dbReference>
<comment type="catalytic activity">
    <reaction evidence="3 4">
        <text>N-[(R)-4-phosphopantothenoyl]-L-cysteine + H(+) = (R)-4'-phosphopantetheine + CO2</text>
        <dbReference type="Rhea" id="RHEA:16793"/>
        <dbReference type="ChEBI" id="CHEBI:15378"/>
        <dbReference type="ChEBI" id="CHEBI:16526"/>
        <dbReference type="ChEBI" id="CHEBI:59458"/>
        <dbReference type="ChEBI" id="CHEBI:61723"/>
        <dbReference type="EC" id="4.1.1.36"/>
    </reaction>
</comment>
<comment type="pathway">
    <text evidence="3 4">Cofactor biosynthesis; coenzyme A biosynthesis; CoA from (R)-pantothenate: step 3/5.</text>
</comment>
<sequence>MKKILIGVTGGIAAYKACDLVSRLVKNGDEVKVIMTDNACRFVQPATFEALCHHPVYTDTFATSLDGEIHHISLGAWADVFAIVPATANIIAKLAHGLADDMLSSTMLATTCAKVIAPAMNTHMFENPATQRNLAILRNDGMQIVEPASGHLACGDVGKGKLPDVEDLFEAVQAAAVWPKPLQGKRVLISAGPTQEAIDPVRYLTNHSSGKMGYALARQAYRLGAEVTLLSGPSALRAPYGVTVLPFVSANDLFCLVKERMDQADYIIMSAAVGDYRASEIAPNKIKKHDEQMRLTLVKNPDILQYIGEHRHQQIVCGFAMETEHLLENAKAKLAKKNCHMIVANHLKQAGAGFQTDTNVATLIQPDEQKALPLMSKDELAQTILLEMMKIENGGQAC</sequence>
<dbReference type="GO" id="GO:0004633">
    <property type="term" value="F:phosphopantothenoylcysteine decarboxylase activity"/>
    <property type="evidence" value="ECO:0007669"/>
    <property type="project" value="UniProtKB-UniRule"/>
</dbReference>
<protein>
    <recommendedName>
        <fullName evidence="3">Coenzyme A biosynthesis bifunctional protein CoaBC</fullName>
    </recommendedName>
    <alternativeName>
        <fullName evidence="3">DNA/pantothenate metabolism flavoprotein</fullName>
    </alternativeName>
    <alternativeName>
        <fullName evidence="3">Phosphopantothenoylcysteine synthetase/decarboxylase</fullName>
        <shortName evidence="3">PPCS-PPCDC</shortName>
    </alternativeName>
    <domain>
        <recommendedName>
            <fullName evidence="3">Phosphopantothenoylcysteine decarboxylase</fullName>
            <shortName evidence="3">PPC decarboxylase</shortName>
            <shortName evidence="3">PPC-DC</shortName>
            <ecNumber evidence="3">4.1.1.36</ecNumber>
        </recommendedName>
        <alternativeName>
            <fullName evidence="3">CoaC</fullName>
        </alternativeName>
    </domain>
    <domain>
        <recommendedName>
            <fullName evidence="3">Phosphopantothenate--cysteine ligase</fullName>
            <ecNumber evidence="3">6.3.2.5</ecNumber>
        </recommendedName>
        <alternativeName>
            <fullName evidence="3">CoaB</fullName>
        </alternativeName>
        <alternativeName>
            <fullName evidence="3">Phosphopantothenoylcysteine synthetase</fullName>
            <shortName evidence="3">PPC synthetase</shortName>
            <shortName evidence="3">PPC-S</shortName>
        </alternativeName>
    </domain>
</protein>
<dbReference type="AlphaFoldDB" id="A0A9D1HR22"/>
<reference evidence="7" key="2">
    <citation type="journal article" date="2021" name="PeerJ">
        <title>Extensive microbial diversity within the chicken gut microbiome revealed by metagenomics and culture.</title>
        <authorList>
            <person name="Gilroy R."/>
            <person name="Ravi A."/>
            <person name="Getino M."/>
            <person name="Pursley I."/>
            <person name="Horton D.L."/>
            <person name="Alikhan N.F."/>
            <person name="Baker D."/>
            <person name="Gharbi K."/>
            <person name="Hall N."/>
            <person name="Watson M."/>
            <person name="Adriaenssens E.M."/>
            <person name="Foster-Nyarko E."/>
            <person name="Jarju S."/>
            <person name="Secka A."/>
            <person name="Antonio M."/>
            <person name="Oren A."/>
            <person name="Chaudhuri R.R."/>
            <person name="La Ragione R."/>
            <person name="Hildebrand F."/>
            <person name="Pallen M.J."/>
        </authorList>
    </citation>
    <scope>NUCLEOTIDE SEQUENCE</scope>
    <source>
        <strain evidence="7">CHK195-11698</strain>
    </source>
</reference>
<organism evidence="7 8">
    <name type="scientific">Candidatus Fimiplasma intestinipullorum</name>
    <dbReference type="NCBI Taxonomy" id="2840825"/>
    <lineage>
        <taxon>Bacteria</taxon>
        <taxon>Bacillati</taxon>
        <taxon>Bacillota</taxon>
        <taxon>Clostridia</taxon>
        <taxon>Eubacteriales</taxon>
        <taxon>Candidatus Fimiplasma</taxon>
    </lineage>
</organism>
<proteinExistence type="inferred from homology"/>
<dbReference type="EC" id="6.3.2.5" evidence="3"/>
<keyword evidence="3 4" id="KW-0285">Flavoprotein</keyword>
<evidence type="ECO:0000259" key="5">
    <source>
        <dbReference type="Pfam" id="PF02441"/>
    </source>
</evidence>
<dbReference type="GO" id="GO:0046872">
    <property type="term" value="F:metal ion binding"/>
    <property type="evidence" value="ECO:0007669"/>
    <property type="project" value="UniProtKB-KW"/>
</dbReference>
<dbReference type="Pfam" id="PF04127">
    <property type="entry name" value="DFP"/>
    <property type="match status" value="1"/>
</dbReference>
<accession>A0A9D1HR22</accession>
<comment type="caution">
    <text evidence="7">The sequence shown here is derived from an EMBL/GenBank/DDBJ whole genome shotgun (WGS) entry which is preliminary data.</text>
</comment>
<comment type="cofactor">
    <cofactor evidence="3">
        <name>Mg(2+)</name>
        <dbReference type="ChEBI" id="CHEBI:18420"/>
    </cofactor>
</comment>
<comment type="caution">
    <text evidence="3">Lacks conserved residue(s) required for the propagation of feature annotation.</text>
</comment>
<dbReference type="InterPro" id="IPR003382">
    <property type="entry name" value="Flavoprotein"/>
</dbReference>
<keyword evidence="3 4" id="KW-0288">FMN</keyword>
<dbReference type="GO" id="GO:0004632">
    <property type="term" value="F:phosphopantothenate--cysteine ligase activity"/>
    <property type="evidence" value="ECO:0007669"/>
    <property type="project" value="UniProtKB-UniRule"/>
</dbReference>
<evidence type="ECO:0000259" key="6">
    <source>
        <dbReference type="Pfam" id="PF04127"/>
    </source>
</evidence>
<comment type="similarity">
    <text evidence="3 4">In the N-terminal section; belongs to the HFCD (homo-oligomeric flavin containing Cys decarboxylase) superfamily.</text>
</comment>
<feature type="binding site" evidence="3">
    <location>
        <position position="319"/>
    </location>
    <ligand>
        <name>CTP</name>
        <dbReference type="ChEBI" id="CHEBI:37563"/>
    </ligand>
</feature>
<dbReference type="GO" id="GO:0015937">
    <property type="term" value="P:coenzyme A biosynthetic process"/>
    <property type="evidence" value="ECO:0007669"/>
    <property type="project" value="UniProtKB-UniRule"/>
</dbReference>
<dbReference type="HAMAP" id="MF_02225">
    <property type="entry name" value="CoaBC"/>
    <property type="match status" value="1"/>
</dbReference>
<keyword evidence="3 4" id="KW-0436">Ligase</keyword>
<dbReference type="GO" id="GO:0010181">
    <property type="term" value="F:FMN binding"/>
    <property type="evidence" value="ECO:0007669"/>
    <property type="project" value="UniProtKB-UniRule"/>
</dbReference>
<gene>
    <name evidence="3 7" type="primary">coaBC</name>
    <name evidence="7" type="ORF">IAD15_11425</name>
</gene>
<evidence type="ECO:0000256" key="1">
    <source>
        <dbReference type="ARBA" id="ARBA00022793"/>
    </source>
</evidence>
<dbReference type="SUPFAM" id="SSF102645">
    <property type="entry name" value="CoaB-like"/>
    <property type="match status" value="1"/>
</dbReference>
<keyword evidence="1 3" id="KW-0210">Decarboxylase</keyword>
<keyword evidence="3" id="KW-0479">Metal-binding</keyword>
<evidence type="ECO:0000256" key="2">
    <source>
        <dbReference type="ARBA" id="ARBA00023239"/>
    </source>
</evidence>